<accession>A0A4Y8L5T1</accession>
<dbReference type="SUPFAM" id="SSF140683">
    <property type="entry name" value="SP0561-like"/>
    <property type="match status" value="1"/>
</dbReference>
<reference evidence="2 3" key="1">
    <citation type="submission" date="2019-03" db="EMBL/GenBank/DDBJ databases">
        <title>San Antonio Military Medical Center submission to MRSN (WRAIR), pending publication.</title>
        <authorList>
            <person name="Blyth D.M."/>
            <person name="Mccarthy S.L."/>
            <person name="Schall S.E."/>
            <person name="Stam J.A."/>
            <person name="Ong A.C."/>
            <person name="Mcgann P.T."/>
        </authorList>
    </citation>
    <scope>NUCLEOTIDE SEQUENCE [LARGE SCALE GENOMIC DNA]</scope>
    <source>
        <strain evidence="2 3">MRSN571793</strain>
    </source>
</reference>
<dbReference type="STRING" id="1121485.GCA_000426485_02487"/>
<dbReference type="InterPro" id="IPR015077">
    <property type="entry name" value="DUF1858"/>
</dbReference>
<feature type="domain" description="DUF1858" evidence="1">
    <location>
        <begin position="6"/>
        <end position="65"/>
    </location>
</feature>
<dbReference type="InterPro" id="IPR038062">
    <property type="entry name" value="ScdA-like_N_sf"/>
</dbReference>
<evidence type="ECO:0000313" key="2">
    <source>
        <dbReference type="EMBL" id="TFD98005.1"/>
    </source>
</evidence>
<dbReference type="EMBL" id="SOML01000002">
    <property type="protein sequence ID" value="TFD98005.1"/>
    <property type="molecule type" value="Genomic_DNA"/>
</dbReference>
<protein>
    <submittedName>
        <fullName evidence="2">DUF1858 domain-containing protein</fullName>
    </submittedName>
</protein>
<dbReference type="RefSeq" id="WP_035331681.1">
    <property type="nucleotide sequence ID" value="NZ_AP028867.1"/>
</dbReference>
<dbReference type="Proteomes" id="UP000297861">
    <property type="component" value="Unassembled WGS sequence"/>
</dbReference>
<name>A0A4Y8L5T1_9BACT</name>
<gene>
    <name evidence="2" type="ORF">E2605_05145</name>
</gene>
<proteinExistence type="predicted"/>
<dbReference type="OrthoDB" id="128918at2"/>
<sequence length="171" mass="18644">MEKPDITIQTKVGEILEYYPELEEVLLNMSPAFAKLKNPILRKTVAKVASLKQVAEVGNLDLSVLITTLRNAAGLSVSGEDSSDSEILKEERPIWAKNEAVTVVFDACPVINGGGTPMQDILSKANALSEGEILKLLTPFVPAPIIGLLRGKGYRCWSCKNKDKIETYISV</sequence>
<evidence type="ECO:0000259" key="1">
    <source>
        <dbReference type="Pfam" id="PF08984"/>
    </source>
</evidence>
<dbReference type="Gene3D" id="1.10.3910.10">
    <property type="entry name" value="SP0561-like"/>
    <property type="match status" value="1"/>
</dbReference>
<evidence type="ECO:0000313" key="3">
    <source>
        <dbReference type="Proteomes" id="UP000297861"/>
    </source>
</evidence>
<comment type="caution">
    <text evidence="2">The sequence shown here is derived from an EMBL/GenBank/DDBJ whole genome shotgun (WGS) entry which is preliminary data.</text>
</comment>
<organism evidence="2 3">
    <name type="scientific">Dysgonomonas capnocytophagoides</name>
    <dbReference type="NCBI Taxonomy" id="45254"/>
    <lineage>
        <taxon>Bacteria</taxon>
        <taxon>Pseudomonadati</taxon>
        <taxon>Bacteroidota</taxon>
        <taxon>Bacteroidia</taxon>
        <taxon>Bacteroidales</taxon>
        <taxon>Dysgonomonadaceae</taxon>
        <taxon>Dysgonomonas</taxon>
    </lineage>
</organism>
<dbReference type="Pfam" id="PF08984">
    <property type="entry name" value="DUF1858"/>
    <property type="match status" value="1"/>
</dbReference>
<keyword evidence="3" id="KW-1185">Reference proteome</keyword>
<dbReference type="AlphaFoldDB" id="A0A4Y8L5T1"/>